<keyword evidence="2" id="KW-1185">Reference proteome</keyword>
<name>A0AAV7MMM0_PLEWA</name>
<gene>
    <name evidence="1" type="ORF">NDU88_007320</name>
</gene>
<sequence>MRCECCLYRNRPPAAEPRIQAAGVRRAASQDSQMDGALTLSADICSGLKIRITDVSRTDPVFSHSEDDLMTVELREAMPDICGCQKVCDGGLYTLK</sequence>
<comment type="caution">
    <text evidence="1">The sequence shown here is derived from an EMBL/GenBank/DDBJ whole genome shotgun (WGS) entry which is preliminary data.</text>
</comment>
<dbReference type="EMBL" id="JANPWB010000014">
    <property type="protein sequence ID" value="KAJ1102268.1"/>
    <property type="molecule type" value="Genomic_DNA"/>
</dbReference>
<proteinExistence type="predicted"/>
<dbReference type="Proteomes" id="UP001066276">
    <property type="component" value="Chromosome 10"/>
</dbReference>
<dbReference type="AlphaFoldDB" id="A0AAV7MMM0"/>
<evidence type="ECO:0000313" key="2">
    <source>
        <dbReference type="Proteomes" id="UP001066276"/>
    </source>
</evidence>
<organism evidence="1 2">
    <name type="scientific">Pleurodeles waltl</name>
    <name type="common">Iberian ribbed newt</name>
    <dbReference type="NCBI Taxonomy" id="8319"/>
    <lineage>
        <taxon>Eukaryota</taxon>
        <taxon>Metazoa</taxon>
        <taxon>Chordata</taxon>
        <taxon>Craniata</taxon>
        <taxon>Vertebrata</taxon>
        <taxon>Euteleostomi</taxon>
        <taxon>Amphibia</taxon>
        <taxon>Batrachia</taxon>
        <taxon>Caudata</taxon>
        <taxon>Salamandroidea</taxon>
        <taxon>Salamandridae</taxon>
        <taxon>Pleurodelinae</taxon>
        <taxon>Pleurodeles</taxon>
    </lineage>
</organism>
<evidence type="ECO:0000313" key="1">
    <source>
        <dbReference type="EMBL" id="KAJ1102268.1"/>
    </source>
</evidence>
<protein>
    <submittedName>
        <fullName evidence="1">Uncharacterized protein</fullName>
    </submittedName>
</protein>
<reference evidence="1" key="1">
    <citation type="journal article" date="2022" name="bioRxiv">
        <title>Sequencing and chromosome-scale assembly of the giantPleurodeles waltlgenome.</title>
        <authorList>
            <person name="Brown T."/>
            <person name="Elewa A."/>
            <person name="Iarovenko S."/>
            <person name="Subramanian E."/>
            <person name="Araus A.J."/>
            <person name="Petzold A."/>
            <person name="Susuki M."/>
            <person name="Suzuki K.-i.T."/>
            <person name="Hayashi T."/>
            <person name="Toyoda A."/>
            <person name="Oliveira C."/>
            <person name="Osipova E."/>
            <person name="Leigh N.D."/>
            <person name="Simon A."/>
            <person name="Yun M.H."/>
        </authorList>
    </citation>
    <scope>NUCLEOTIDE SEQUENCE</scope>
    <source>
        <strain evidence="1">20211129_DDA</strain>
        <tissue evidence="1">Liver</tissue>
    </source>
</reference>
<accession>A0AAV7MMM0</accession>